<dbReference type="InterPro" id="IPR050330">
    <property type="entry name" value="Bact_OuterMem_StrucFunc"/>
</dbReference>
<dbReference type="Pfam" id="PF00691">
    <property type="entry name" value="OmpA"/>
    <property type="match status" value="1"/>
</dbReference>
<dbReference type="CDD" id="cd07185">
    <property type="entry name" value="OmpA_C-like"/>
    <property type="match status" value="1"/>
</dbReference>
<protein>
    <submittedName>
        <fullName evidence="5">Outer membrane lipoprotein omp16</fullName>
    </submittedName>
</protein>
<evidence type="ECO:0000259" key="4">
    <source>
        <dbReference type="PROSITE" id="PS51123"/>
    </source>
</evidence>
<organism evidence="5">
    <name type="scientific">hydrothermal vent metagenome</name>
    <dbReference type="NCBI Taxonomy" id="652676"/>
    <lineage>
        <taxon>unclassified sequences</taxon>
        <taxon>metagenomes</taxon>
        <taxon>ecological metagenomes</taxon>
    </lineage>
</organism>
<evidence type="ECO:0000313" key="5">
    <source>
        <dbReference type="EMBL" id="VAW53960.1"/>
    </source>
</evidence>
<dbReference type="InterPro" id="IPR006664">
    <property type="entry name" value="OMP_bac"/>
</dbReference>
<evidence type="ECO:0000256" key="1">
    <source>
        <dbReference type="ARBA" id="ARBA00004442"/>
    </source>
</evidence>
<sequence>MKKRIIALTLTSITALSGCTTFDPYTSEEKTTNTVKGAGIGAGASLVVSYLANKDEDPRERNRRIMRDAGISAILGGGVDYYMDTQEAKLRKQLHGTGISVQREGDSINLVMPGNITFPSAGSNLKADFHDVLDSVARVLSEFDKTVIAVAGYTDSIGSAVYNQSLSEKRAISVARYLKTKDIVKTRFETIGFGEKAPVADNSTKEGRALNRRVELTLLPIKEDTPFII</sequence>
<dbReference type="PROSITE" id="PS51257">
    <property type="entry name" value="PROKAR_LIPOPROTEIN"/>
    <property type="match status" value="1"/>
</dbReference>
<dbReference type="PANTHER" id="PTHR30329">
    <property type="entry name" value="STATOR ELEMENT OF FLAGELLAR MOTOR COMPLEX"/>
    <property type="match status" value="1"/>
</dbReference>
<name>A0A3B0WN17_9ZZZZ</name>
<evidence type="ECO:0000256" key="3">
    <source>
        <dbReference type="ARBA" id="ARBA00023237"/>
    </source>
</evidence>
<dbReference type="PROSITE" id="PS51123">
    <property type="entry name" value="OMPA_2"/>
    <property type="match status" value="1"/>
</dbReference>
<keyword evidence="5" id="KW-0449">Lipoprotein</keyword>
<dbReference type="InterPro" id="IPR036737">
    <property type="entry name" value="OmpA-like_sf"/>
</dbReference>
<dbReference type="GO" id="GO:0009279">
    <property type="term" value="C:cell outer membrane"/>
    <property type="evidence" value="ECO:0007669"/>
    <property type="project" value="UniProtKB-SubCell"/>
</dbReference>
<dbReference type="AlphaFoldDB" id="A0A3B0WN17"/>
<accession>A0A3B0WN17</accession>
<keyword evidence="3" id="KW-0998">Cell outer membrane</keyword>
<feature type="domain" description="OmpA-like" evidence="4">
    <location>
        <begin position="105"/>
        <end position="222"/>
    </location>
</feature>
<dbReference type="SUPFAM" id="SSF103088">
    <property type="entry name" value="OmpA-like"/>
    <property type="match status" value="1"/>
</dbReference>
<gene>
    <name evidence="5" type="ORF">MNBD_GAMMA05-1608</name>
</gene>
<dbReference type="InterPro" id="IPR006665">
    <property type="entry name" value="OmpA-like"/>
</dbReference>
<proteinExistence type="predicted"/>
<dbReference type="PANTHER" id="PTHR30329:SF21">
    <property type="entry name" value="LIPOPROTEIN YIAD-RELATED"/>
    <property type="match status" value="1"/>
</dbReference>
<dbReference type="Gene3D" id="3.30.1330.60">
    <property type="entry name" value="OmpA-like domain"/>
    <property type="match status" value="1"/>
</dbReference>
<dbReference type="PRINTS" id="PR01021">
    <property type="entry name" value="OMPADOMAIN"/>
</dbReference>
<reference evidence="5" key="1">
    <citation type="submission" date="2018-06" db="EMBL/GenBank/DDBJ databases">
        <authorList>
            <person name="Zhirakovskaya E."/>
        </authorList>
    </citation>
    <scope>NUCLEOTIDE SEQUENCE</scope>
</reference>
<comment type="subcellular location">
    <subcellularLocation>
        <location evidence="1">Cell outer membrane</location>
    </subcellularLocation>
</comment>
<keyword evidence="2" id="KW-0472">Membrane</keyword>
<evidence type="ECO:0000256" key="2">
    <source>
        <dbReference type="ARBA" id="ARBA00023136"/>
    </source>
</evidence>
<dbReference type="EMBL" id="UOFE01000036">
    <property type="protein sequence ID" value="VAW53960.1"/>
    <property type="molecule type" value="Genomic_DNA"/>
</dbReference>